<evidence type="ECO:0000259" key="1">
    <source>
        <dbReference type="Pfam" id="PF00144"/>
    </source>
</evidence>
<dbReference type="SUPFAM" id="SSF56601">
    <property type="entry name" value="beta-lactamase/transpeptidase-like"/>
    <property type="match status" value="1"/>
</dbReference>
<dbReference type="Proteomes" id="UP000253410">
    <property type="component" value="Unassembled WGS sequence"/>
</dbReference>
<accession>A0A365Y1Y6</accession>
<dbReference type="PANTHER" id="PTHR43283">
    <property type="entry name" value="BETA-LACTAMASE-RELATED"/>
    <property type="match status" value="1"/>
</dbReference>
<dbReference type="PANTHER" id="PTHR43283:SF7">
    <property type="entry name" value="BETA-LACTAMASE-RELATED DOMAIN-CONTAINING PROTEIN"/>
    <property type="match status" value="1"/>
</dbReference>
<name>A0A365Y1Y6_9BACT</name>
<dbReference type="Gene3D" id="3.40.710.10">
    <property type="entry name" value="DD-peptidase/beta-lactamase superfamily"/>
    <property type="match status" value="1"/>
</dbReference>
<evidence type="ECO:0000313" key="3">
    <source>
        <dbReference type="Proteomes" id="UP000253410"/>
    </source>
</evidence>
<evidence type="ECO:0000313" key="2">
    <source>
        <dbReference type="EMBL" id="RBL92632.1"/>
    </source>
</evidence>
<dbReference type="InterPro" id="IPR001466">
    <property type="entry name" value="Beta-lactam-related"/>
</dbReference>
<dbReference type="OrthoDB" id="1185352at2"/>
<keyword evidence="3" id="KW-1185">Reference proteome</keyword>
<dbReference type="InterPro" id="IPR050789">
    <property type="entry name" value="Diverse_Enzym_Activities"/>
</dbReference>
<proteinExistence type="predicted"/>
<dbReference type="Pfam" id="PF00144">
    <property type="entry name" value="Beta-lactamase"/>
    <property type="match status" value="1"/>
</dbReference>
<dbReference type="AlphaFoldDB" id="A0A365Y1Y6"/>
<reference evidence="2 3" key="1">
    <citation type="submission" date="2018-05" db="EMBL/GenBank/DDBJ databases">
        <title>Chitinophaga sp. K3CV102501T nov., isolated from isolated from a monsoon evergreen broad-leaved forest soil.</title>
        <authorList>
            <person name="Lv Y."/>
        </authorList>
    </citation>
    <scope>NUCLEOTIDE SEQUENCE [LARGE SCALE GENOMIC DNA]</scope>
    <source>
        <strain evidence="2 3">GDMCC 1.1325</strain>
    </source>
</reference>
<protein>
    <recommendedName>
        <fullName evidence="1">Beta-lactamase-related domain-containing protein</fullName>
    </recommendedName>
</protein>
<dbReference type="EMBL" id="QFFJ01000001">
    <property type="protein sequence ID" value="RBL92632.1"/>
    <property type="molecule type" value="Genomic_DNA"/>
</dbReference>
<comment type="caution">
    <text evidence="2">The sequence shown here is derived from an EMBL/GenBank/DDBJ whole genome shotgun (WGS) entry which is preliminary data.</text>
</comment>
<dbReference type="RefSeq" id="WP_113615233.1">
    <property type="nucleotide sequence ID" value="NZ_QFFJ01000001.1"/>
</dbReference>
<gene>
    <name evidence="2" type="ORF">DF182_08655</name>
</gene>
<sequence>MELTYLSRCLFWNIPKIDDYKRFTNASISKGGTVLPLAQAPEKMPQRPVSWKFRGQPREGQLSELLASTGSTACIVLQHGEILYEQYFNGYQRNSINTSFSAAKSMTSVLTGIAIAEGAIHAVEDPVARYLTDFNKTGYDQITISHLLQMCSGLEYKEGVFPWTDDARVYYGLRLREQALRARLIETPGSTYHYNNYNLLLLGMILEKATGQPVPAYFSEKIWQHIGAEADASWSMDSRHSGFAKMESGFNALAIDFARFGQLCLQNGQINGQTIIPASWLHESTSAPIHTADNTRYLSRMVPPLCKWAGSPHGYYKYLWWGYQTDPHNFDYFALGVKGQLIYISPRKQAVIVRFGKKWGDIDWWPELLKQLADSLA</sequence>
<organism evidence="2 3">
    <name type="scientific">Chitinophaga flava</name>
    <dbReference type="NCBI Taxonomy" id="2259036"/>
    <lineage>
        <taxon>Bacteria</taxon>
        <taxon>Pseudomonadati</taxon>
        <taxon>Bacteroidota</taxon>
        <taxon>Chitinophagia</taxon>
        <taxon>Chitinophagales</taxon>
        <taxon>Chitinophagaceae</taxon>
        <taxon>Chitinophaga</taxon>
    </lineage>
</organism>
<dbReference type="InterPro" id="IPR012338">
    <property type="entry name" value="Beta-lactam/transpept-like"/>
</dbReference>
<feature type="domain" description="Beta-lactamase-related" evidence="1">
    <location>
        <begin position="71"/>
        <end position="312"/>
    </location>
</feature>